<dbReference type="Gene3D" id="2.60.40.2700">
    <property type="match status" value="1"/>
</dbReference>
<dbReference type="PROSITE" id="PS50240">
    <property type="entry name" value="TRYPSIN_DOM"/>
    <property type="match status" value="1"/>
</dbReference>
<dbReference type="EMBL" id="JBHUKR010000021">
    <property type="protein sequence ID" value="MFD2420897.1"/>
    <property type="molecule type" value="Genomic_DNA"/>
</dbReference>
<dbReference type="Proteomes" id="UP001597417">
    <property type="component" value="Unassembled WGS sequence"/>
</dbReference>
<dbReference type="PANTHER" id="PTHR24276">
    <property type="entry name" value="POLYSERASE-RELATED"/>
    <property type="match status" value="1"/>
</dbReference>
<dbReference type="CDD" id="cd00190">
    <property type="entry name" value="Tryp_SPc"/>
    <property type="match status" value="1"/>
</dbReference>
<evidence type="ECO:0000256" key="2">
    <source>
        <dbReference type="ARBA" id="ARBA00023157"/>
    </source>
</evidence>
<dbReference type="InterPro" id="IPR001314">
    <property type="entry name" value="Peptidase_S1A"/>
</dbReference>
<feature type="domain" description="Peptidase S1" evidence="4">
    <location>
        <begin position="25"/>
        <end position="277"/>
    </location>
</feature>
<sequence>MLRKSVVGLAAVAAVLAGTVPAAAVSGGTPVPDPAAAPWMATIASVGDDPLTLRAFCGGVLIAPDRIATAGHCLDHGDPTRWEVYLGSSTLSAHPGKMVKIKGFAVHQGFRLIPSGVAPELPHSSAVADDVAIIQLAEPQWGTPFLPVAHRTPEVGAPVEIYGHGLTKQPAPPDPLSAFGDVLQRGDLKVIDDKSCNSQLAGIVDGPSVLCTQAPATTICAGDSGGPLVHDTLLGREVVGFASFAGEVLGKKCGEDGYADGFADAAVFHDWLTRPRPVLAPMPLGEPRITGSHTAGSTMTCQPPEWAPGAPVSSQYQWDHEITGKDGAKIYVAIDGATKADLALDSELASEKLLCALTASTPGGTVEMYTDPV</sequence>
<evidence type="ECO:0000313" key="5">
    <source>
        <dbReference type="EMBL" id="MFD2420897.1"/>
    </source>
</evidence>
<name>A0ABW5G213_9PSEU</name>
<dbReference type="RefSeq" id="WP_378269191.1">
    <property type="nucleotide sequence ID" value="NZ_JBHUKR010000021.1"/>
</dbReference>
<comment type="caution">
    <text evidence="5">The sequence shown here is derived from an EMBL/GenBank/DDBJ whole genome shotgun (WGS) entry which is preliminary data.</text>
</comment>
<keyword evidence="2" id="KW-1015">Disulfide bond</keyword>
<dbReference type="InterPro" id="IPR001254">
    <property type="entry name" value="Trypsin_dom"/>
</dbReference>
<evidence type="ECO:0000256" key="3">
    <source>
        <dbReference type="SAM" id="SignalP"/>
    </source>
</evidence>
<dbReference type="PRINTS" id="PR00722">
    <property type="entry name" value="CHYMOTRYPSIN"/>
</dbReference>
<dbReference type="Pfam" id="PF00089">
    <property type="entry name" value="Trypsin"/>
    <property type="match status" value="1"/>
</dbReference>
<evidence type="ECO:0000313" key="6">
    <source>
        <dbReference type="Proteomes" id="UP001597417"/>
    </source>
</evidence>
<gene>
    <name evidence="5" type="ORF">ACFSXZ_31665</name>
</gene>
<organism evidence="5 6">
    <name type="scientific">Amycolatopsis pigmentata</name>
    <dbReference type="NCBI Taxonomy" id="450801"/>
    <lineage>
        <taxon>Bacteria</taxon>
        <taxon>Bacillati</taxon>
        <taxon>Actinomycetota</taxon>
        <taxon>Actinomycetes</taxon>
        <taxon>Pseudonocardiales</taxon>
        <taxon>Pseudonocardiaceae</taxon>
        <taxon>Amycolatopsis</taxon>
    </lineage>
</organism>
<keyword evidence="3" id="KW-0732">Signal</keyword>
<dbReference type="PROSITE" id="PS00135">
    <property type="entry name" value="TRYPSIN_SER"/>
    <property type="match status" value="1"/>
</dbReference>
<dbReference type="PANTHER" id="PTHR24276:SF91">
    <property type="entry name" value="AT26814P-RELATED"/>
    <property type="match status" value="1"/>
</dbReference>
<protein>
    <submittedName>
        <fullName evidence="5">S1 family peptidase</fullName>
    </submittedName>
</protein>
<dbReference type="InterPro" id="IPR009003">
    <property type="entry name" value="Peptidase_S1_PA"/>
</dbReference>
<feature type="chain" id="PRO_5045143890" evidence="3">
    <location>
        <begin position="25"/>
        <end position="373"/>
    </location>
</feature>
<feature type="signal peptide" evidence="3">
    <location>
        <begin position="1"/>
        <end position="24"/>
    </location>
</feature>
<dbReference type="Gene3D" id="2.40.10.10">
    <property type="entry name" value="Trypsin-like serine proteases"/>
    <property type="match status" value="1"/>
</dbReference>
<dbReference type="InterPro" id="IPR050430">
    <property type="entry name" value="Peptidase_S1"/>
</dbReference>
<comment type="similarity">
    <text evidence="1">Belongs to the peptidase S1 family.</text>
</comment>
<evidence type="ECO:0000259" key="4">
    <source>
        <dbReference type="PROSITE" id="PS50240"/>
    </source>
</evidence>
<dbReference type="SMART" id="SM00020">
    <property type="entry name" value="Tryp_SPc"/>
    <property type="match status" value="1"/>
</dbReference>
<evidence type="ECO:0000256" key="1">
    <source>
        <dbReference type="ARBA" id="ARBA00007664"/>
    </source>
</evidence>
<proteinExistence type="inferred from homology"/>
<accession>A0ABW5G213</accession>
<dbReference type="InterPro" id="IPR033116">
    <property type="entry name" value="TRYPSIN_SER"/>
</dbReference>
<dbReference type="InterPro" id="IPR043504">
    <property type="entry name" value="Peptidase_S1_PA_chymotrypsin"/>
</dbReference>
<keyword evidence="6" id="KW-1185">Reference proteome</keyword>
<dbReference type="SUPFAM" id="SSF50494">
    <property type="entry name" value="Trypsin-like serine proteases"/>
    <property type="match status" value="1"/>
</dbReference>
<reference evidence="6" key="1">
    <citation type="journal article" date="2019" name="Int. J. Syst. Evol. Microbiol.">
        <title>The Global Catalogue of Microorganisms (GCM) 10K type strain sequencing project: providing services to taxonomists for standard genome sequencing and annotation.</title>
        <authorList>
            <consortium name="The Broad Institute Genomics Platform"/>
            <consortium name="The Broad Institute Genome Sequencing Center for Infectious Disease"/>
            <person name="Wu L."/>
            <person name="Ma J."/>
        </authorList>
    </citation>
    <scope>NUCLEOTIDE SEQUENCE [LARGE SCALE GENOMIC DNA]</scope>
    <source>
        <strain evidence="6">CGMCC 4.7645</strain>
    </source>
</reference>